<evidence type="ECO:0000259" key="2">
    <source>
        <dbReference type="PROSITE" id="PS50090"/>
    </source>
</evidence>
<sequence>MAEKKRKINWTEEEREILIEQCTSETGRKINLKFSNEISAKDKAIFWEKTAERINSISMCQRTADEVKKKWIDTKSSAKKKAQSMKKELGRTGGGPYPGGLTNLEEKVVTVIPKCSIDGIVNAIDIFADAQEGDVPSISNSISEPVQGASCPAREVSNEPETERKASVSEKIKKRQKMEDVSASSQRDMIVKLEEEKVFLLKELICAHREQTAHLQQLTASVNKLTDAMISNNVMSSFFN</sequence>
<comment type="caution">
    <text evidence="3">The sequence shown here is derived from an EMBL/GenBank/DDBJ whole genome shotgun (WGS) entry which is preliminary data.</text>
</comment>
<dbReference type="EMBL" id="JAIWYP010000013">
    <property type="protein sequence ID" value="KAH3716577.1"/>
    <property type="molecule type" value="Genomic_DNA"/>
</dbReference>
<protein>
    <recommendedName>
        <fullName evidence="2">Myb-like domain-containing protein</fullName>
    </recommendedName>
</protein>
<feature type="region of interest" description="Disordered" evidence="1">
    <location>
        <begin position="142"/>
        <end position="180"/>
    </location>
</feature>
<dbReference type="InterPro" id="IPR028002">
    <property type="entry name" value="Myb_DNA-bind_5"/>
</dbReference>
<dbReference type="GO" id="GO:0005634">
    <property type="term" value="C:nucleus"/>
    <property type="evidence" value="ECO:0007669"/>
    <property type="project" value="TreeGrafter"/>
</dbReference>
<dbReference type="OrthoDB" id="10046272at2759"/>
<feature type="region of interest" description="Disordered" evidence="1">
    <location>
        <begin position="79"/>
        <end position="98"/>
    </location>
</feature>
<dbReference type="Pfam" id="PF13873">
    <property type="entry name" value="Myb_DNA-bind_5"/>
    <property type="match status" value="1"/>
</dbReference>
<keyword evidence="4" id="KW-1185">Reference proteome</keyword>
<gene>
    <name evidence="3" type="ORF">DPMN_059301</name>
</gene>
<dbReference type="PANTHER" id="PTHR23098">
    <property type="entry name" value="AGAP001331-PA-RELATED"/>
    <property type="match status" value="1"/>
</dbReference>
<dbReference type="InterPro" id="IPR001005">
    <property type="entry name" value="SANT/Myb"/>
</dbReference>
<evidence type="ECO:0000313" key="3">
    <source>
        <dbReference type="EMBL" id="KAH3716577.1"/>
    </source>
</evidence>
<dbReference type="PROSITE" id="PS50090">
    <property type="entry name" value="MYB_LIKE"/>
    <property type="match status" value="1"/>
</dbReference>
<feature type="compositionally biased region" description="Basic and acidic residues" evidence="1">
    <location>
        <begin position="161"/>
        <end position="171"/>
    </location>
</feature>
<reference evidence="3" key="2">
    <citation type="submission" date="2020-11" db="EMBL/GenBank/DDBJ databases">
        <authorList>
            <person name="McCartney M.A."/>
            <person name="Auch B."/>
            <person name="Kono T."/>
            <person name="Mallez S."/>
            <person name="Becker A."/>
            <person name="Gohl D.M."/>
            <person name="Silverstein K.A.T."/>
            <person name="Koren S."/>
            <person name="Bechman K.B."/>
            <person name="Herman A."/>
            <person name="Abrahante J.E."/>
            <person name="Garbe J."/>
        </authorList>
    </citation>
    <scope>NUCLEOTIDE SEQUENCE</scope>
    <source>
        <strain evidence="3">Duluth1</strain>
        <tissue evidence="3">Whole animal</tissue>
    </source>
</reference>
<name>A0A9D4C3A6_DREPO</name>
<dbReference type="PANTHER" id="PTHR23098:SF23">
    <property type="entry name" value="MYB-RELATED TRANSCRIPTION FACTOR, PARTNER OF PROFILIN-LIKE ISOFORM X2-RELATED"/>
    <property type="match status" value="1"/>
</dbReference>
<dbReference type="Proteomes" id="UP000828390">
    <property type="component" value="Unassembled WGS sequence"/>
</dbReference>
<reference evidence="3" key="1">
    <citation type="journal article" date="2019" name="bioRxiv">
        <title>The Genome of the Zebra Mussel, Dreissena polymorpha: A Resource for Invasive Species Research.</title>
        <authorList>
            <person name="McCartney M.A."/>
            <person name="Auch B."/>
            <person name="Kono T."/>
            <person name="Mallez S."/>
            <person name="Zhang Y."/>
            <person name="Obille A."/>
            <person name="Becker A."/>
            <person name="Abrahante J.E."/>
            <person name="Garbe J."/>
            <person name="Badalamenti J.P."/>
            <person name="Herman A."/>
            <person name="Mangelson H."/>
            <person name="Liachko I."/>
            <person name="Sullivan S."/>
            <person name="Sone E.D."/>
            <person name="Koren S."/>
            <person name="Silverstein K.A.T."/>
            <person name="Beckman K.B."/>
            <person name="Gohl D.M."/>
        </authorList>
    </citation>
    <scope>NUCLEOTIDE SEQUENCE</scope>
    <source>
        <strain evidence="3">Duluth1</strain>
        <tissue evidence="3">Whole animal</tissue>
    </source>
</reference>
<dbReference type="AlphaFoldDB" id="A0A9D4C3A6"/>
<organism evidence="3 4">
    <name type="scientific">Dreissena polymorpha</name>
    <name type="common">Zebra mussel</name>
    <name type="synonym">Mytilus polymorpha</name>
    <dbReference type="NCBI Taxonomy" id="45954"/>
    <lineage>
        <taxon>Eukaryota</taxon>
        <taxon>Metazoa</taxon>
        <taxon>Spiralia</taxon>
        <taxon>Lophotrochozoa</taxon>
        <taxon>Mollusca</taxon>
        <taxon>Bivalvia</taxon>
        <taxon>Autobranchia</taxon>
        <taxon>Heteroconchia</taxon>
        <taxon>Euheterodonta</taxon>
        <taxon>Imparidentia</taxon>
        <taxon>Neoheterodontei</taxon>
        <taxon>Myida</taxon>
        <taxon>Dreissenoidea</taxon>
        <taxon>Dreissenidae</taxon>
        <taxon>Dreissena</taxon>
    </lineage>
</organism>
<accession>A0A9D4C3A6</accession>
<evidence type="ECO:0000313" key="4">
    <source>
        <dbReference type="Proteomes" id="UP000828390"/>
    </source>
</evidence>
<feature type="domain" description="Myb-like" evidence="2">
    <location>
        <begin position="2"/>
        <end position="75"/>
    </location>
</feature>
<evidence type="ECO:0000256" key="1">
    <source>
        <dbReference type="SAM" id="MobiDB-lite"/>
    </source>
</evidence>
<proteinExistence type="predicted"/>